<evidence type="ECO:0008006" key="4">
    <source>
        <dbReference type="Google" id="ProtNLM"/>
    </source>
</evidence>
<proteinExistence type="predicted"/>
<accession>A0A2T9J0K2</accession>
<keyword evidence="3" id="KW-1185">Reference proteome</keyword>
<dbReference type="RefSeq" id="WP_116569607.1">
    <property type="nucleotide sequence ID" value="NZ_QDKP01000059.1"/>
</dbReference>
<evidence type="ECO:0000313" key="2">
    <source>
        <dbReference type="EMBL" id="PVM73337.1"/>
    </source>
</evidence>
<dbReference type="AlphaFoldDB" id="A0A2T9J0K2"/>
<organism evidence="2 3">
    <name type="scientific">Caulobacter radicis</name>
    <dbReference type="NCBI Taxonomy" id="2172650"/>
    <lineage>
        <taxon>Bacteria</taxon>
        <taxon>Pseudomonadati</taxon>
        <taxon>Pseudomonadota</taxon>
        <taxon>Alphaproteobacteria</taxon>
        <taxon>Caulobacterales</taxon>
        <taxon>Caulobacteraceae</taxon>
        <taxon>Caulobacter</taxon>
    </lineage>
</organism>
<feature type="chain" id="PRO_5015589294" description="Secreted protein" evidence="1">
    <location>
        <begin position="21"/>
        <end position="123"/>
    </location>
</feature>
<sequence length="123" mass="12190">MRLPLIAAALLTLAACAPTAPPQGPASGPAQAASGSDTAETCAARGGQIETVGRRGLPTCVVPYADAGKACTDNAQCQGGCIVEGNLEPNDAPVTGQCKRSNVQFGCYAKVVNGKATGAICVD</sequence>
<dbReference type="PROSITE" id="PS51257">
    <property type="entry name" value="PROKAR_LIPOPROTEIN"/>
    <property type="match status" value="1"/>
</dbReference>
<comment type="caution">
    <text evidence="2">The sequence shown here is derived from an EMBL/GenBank/DDBJ whole genome shotgun (WGS) entry which is preliminary data.</text>
</comment>
<dbReference type="EMBL" id="QDKP01000059">
    <property type="protein sequence ID" value="PVM73337.1"/>
    <property type="molecule type" value="Genomic_DNA"/>
</dbReference>
<feature type="signal peptide" evidence="1">
    <location>
        <begin position="1"/>
        <end position="20"/>
    </location>
</feature>
<name>A0A2T9J0K2_9CAUL</name>
<evidence type="ECO:0000313" key="3">
    <source>
        <dbReference type="Proteomes" id="UP000244913"/>
    </source>
</evidence>
<reference evidence="2 3" key="1">
    <citation type="submission" date="2018-04" db="EMBL/GenBank/DDBJ databases">
        <title>The genome sequence of Caulobacter sp. 736.</title>
        <authorList>
            <person name="Gao J."/>
            <person name="Sun J."/>
        </authorList>
    </citation>
    <scope>NUCLEOTIDE SEQUENCE [LARGE SCALE GENOMIC DNA]</scope>
    <source>
        <strain evidence="2 3">736</strain>
    </source>
</reference>
<gene>
    <name evidence="2" type="ORF">DDF65_21290</name>
</gene>
<keyword evidence="1" id="KW-0732">Signal</keyword>
<evidence type="ECO:0000256" key="1">
    <source>
        <dbReference type="SAM" id="SignalP"/>
    </source>
</evidence>
<dbReference type="Proteomes" id="UP000244913">
    <property type="component" value="Unassembled WGS sequence"/>
</dbReference>
<protein>
    <recommendedName>
        <fullName evidence="4">Secreted protein</fullName>
    </recommendedName>
</protein>